<sequence length="126" mass="14152">MFSFGEPLTLLPLGKGIVPTLRSPSHFEVSRYFTHSISKPPDDILSLLDLSRSLDPPLGRGLPSLFNSLFLFIYLLPWLFDHLPKGGTIQQPSLNTFIGNDLRLTVDRKNISPYPSDGEGFQLFHL</sequence>
<dbReference type="EMBL" id="BPLR01002835">
    <property type="protein sequence ID" value="GIX78435.1"/>
    <property type="molecule type" value="Genomic_DNA"/>
</dbReference>
<evidence type="ECO:0000313" key="1">
    <source>
        <dbReference type="EMBL" id="GIX78435.1"/>
    </source>
</evidence>
<dbReference type="Proteomes" id="UP001054945">
    <property type="component" value="Unassembled WGS sequence"/>
</dbReference>
<reference evidence="1 2" key="1">
    <citation type="submission" date="2021-06" db="EMBL/GenBank/DDBJ databases">
        <title>Caerostris extrusa draft genome.</title>
        <authorList>
            <person name="Kono N."/>
            <person name="Arakawa K."/>
        </authorList>
    </citation>
    <scope>NUCLEOTIDE SEQUENCE [LARGE SCALE GENOMIC DNA]</scope>
</reference>
<proteinExistence type="predicted"/>
<protein>
    <submittedName>
        <fullName evidence="1">Uncharacterized protein</fullName>
    </submittedName>
</protein>
<organism evidence="1 2">
    <name type="scientific">Caerostris extrusa</name>
    <name type="common">Bark spider</name>
    <name type="synonym">Caerostris bankana</name>
    <dbReference type="NCBI Taxonomy" id="172846"/>
    <lineage>
        <taxon>Eukaryota</taxon>
        <taxon>Metazoa</taxon>
        <taxon>Ecdysozoa</taxon>
        <taxon>Arthropoda</taxon>
        <taxon>Chelicerata</taxon>
        <taxon>Arachnida</taxon>
        <taxon>Araneae</taxon>
        <taxon>Araneomorphae</taxon>
        <taxon>Entelegynae</taxon>
        <taxon>Araneoidea</taxon>
        <taxon>Araneidae</taxon>
        <taxon>Caerostris</taxon>
    </lineage>
</organism>
<gene>
    <name evidence="1" type="ORF">CEXT_439191</name>
</gene>
<dbReference type="AlphaFoldDB" id="A0AAV4N2C8"/>
<keyword evidence="2" id="KW-1185">Reference proteome</keyword>
<name>A0AAV4N2C8_CAEEX</name>
<accession>A0AAV4N2C8</accession>
<evidence type="ECO:0000313" key="2">
    <source>
        <dbReference type="Proteomes" id="UP001054945"/>
    </source>
</evidence>
<comment type="caution">
    <text evidence="1">The sequence shown here is derived from an EMBL/GenBank/DDBJ whole genome shotgun (WGS) entry which is preliminary data.</text>
</comment>